<dbReference type="Pfam" id="PF08974">
    <property type="entry name" value="DUF1877"/>
    <property type="match status" value="1"/>
</dbReference>
<evidence type="ECO:0000313" key="2">
    <source>
        <dbReference type="Proteomes" id="UP001500416"/>
    </source>
</evidence>
<proteinExistence type="predicted"/>
<dbReference type="InterPro" id="IPR035944">
    <property type="entry name" value="YfbM-like_sf"/>
</dbReference>
<protein>
    <recommendedName>
        <fullName evidence="3">DUF1877 domain-containing protein</fullName>
    </recommendedName>
</protein>
<evidence type="ECO:0008006" key="3">
    <source>
        <dbReference type="Google" id="ProtNLM"/>
    </source>
</evidence>
<dbReference type="InterPro" id="IPR015068">
    <property type="entry name" value="DUF1877"/>
</dbReference>
<name>A0ABP3E0C4_9PSEU</name>
<dbReference type="SUPFAM" id="SSF111069">
    <property type="entry name" value="Hypothetical protein yfbM"/>
    <property type="match status" value="1"/>
</dbReference>
<organism evidence="1 2">
    <name type="scientific">Saccharothrix mutabilis subsp. mutabilis</name>
    <dbReference type="NCBI Taxonomy" id="66855"/>
    <lineage>
        <taxon>Bacteria</taxon>
        <taxon>Bacillati</taxon>
        <taxon>Actinomycetota</taxon>
        <taxon>Actinomycetes</taxon>
        <taxon>Pseudonocardiales</taxon>
        <taxon>Pseudonocardiaceae</taxon>
        <taxon>Saccharothrix</taxon>
    </lineage>
</organism>
<evidence type="ECO:0000313" key="1">
    <source>
        <dbReference type="EMBL" id="GAA0248603.1"/>
    </source>
</evidence>
<dbReference type="Gene3D" id="3.40.1760.10">
    <property type="entry name" value="YfbM-like super family"/>
    <property type="match status" value="1"/>
</dbReference>
<accession>A0ABP3E0C4</accession>
<sequence length="151" mass="17019">MGMTLSFTRVTPDELARAFEDPEWAMEQVDDEERPYCFLEKAWAGIQYLLMSADVYVELYEDGDPIDEEATLMAWDAAMVAATAKRLGETPFSVLEPHCTPANLNEGKVYPMGTMWDADDLDYLRDHYPALVTFFAETAAAGDAAIRHFSF</sequence>
<dbReference type="Proteomes" id="UP001500416">
    <property type="component" value="Unassembled WGS sequence"/>
</dbReference>
<keyword evidence="2" id="KW-1185">Reference proteome</keyword>
<dbReference type="EMBL" id="BAAABU010000016">
    <property type="protein sequence ID" value="GAA0248603.1"/>
    <property type="molecule type" value="Genomic_DNA"/>
</dbReference>
<comment type="caution">
    <text evidence="1">The sequence shown here is derived from an EMBL/GenBank/DDBJ whole genome shotgun (WGS) entry which is preliminary data.</text>
</comment>
<gene>
    <name evidence="1" type="ORF">GCM10010492_55620</name>
</gene>
<reference evidence="2" key="1">
    <citation type="journal article" date="2019" name="Int. J. Syst. Evol. Microbiol.">
        <title>The Global Catalogue of Microorganisms (GCM) 10K type strain sequencing project: providing services to taxonomists for standard genome sequencing and annotation.</title>
        <authorList>
            <consortium name="The Broad Institute Genomics Platform"/>
            <consortium name="The Broad Institute Genome Sequencing Center for Infectious Disease"/>
            <person name="Wu L."/>
            <person name="Ma J."/>
        </authorList>
    </citation>
    <scope>NUCLEOTIDE SEQUENCE [LARGE SCALE GENOMIC DNA]</scope>
    <source>
        <strain evidence="2">JCM 3380</strain>
    </source>
</reference>